<protein>
    <recommendedName>
        <fullName evidence="6">Signal peptidase I</fullName>
    </recommendedName>
</protein>
<feature type="compositionally biased region" description="Polar residues" evidence="2">
    <location>
        <begin position="700"/>
        <end position="712"/>
    </location>
</feature>
<sequence length="721" mass="75610">MVFSKYQPASEIKKGQIITVNRNVGEGTITHRVVDIKPTDAKGIYDVYLKGDANDNADPDPYRIPQAQVYMFHVAVLGHVASLVQTQFGISLAVLLGAVLLLFFIFPGGYKKVTTEGSESDVSTVSSGNQAAFPVNTPPAVVPAEKINPLQRLATAAKGFFATKPKEAKALATSSPESETPKVLHPGQVGATVRANDAMQGLPSAGPSIVTPEPTITVANSWVESTPVPDYSQTTAMASAAAFPEPYHDAGIGQTAPERSSNDSSLSIQAVSDPEVLVQHDNRAAYRQFDAIPPRSPQLNQFNGGISTSYSPDIAAVPQQQASFAPSNGQLNESAPRVTDPATFAAKALAAAQALQQAQAHVKAIAEAQSAAEAQARIEAEAAAQAKAAAEAIAQARAVAQARAAAEEHLRQEAIARMEAEAREHAAAEQRRQQQEMLARAEAEAQERARIAAAEQAQLAAEAQAAAERQAVQYRAAEHAARVAAEAQATAEAQAEAARFAVAQAESAQFAANAAAQAAASQHFAPHSQPFSQSGQPFEYRPYLPAATPYSTAPVVDPYAGSSSDERSGIAMNAVNARPTVPAAYVHAPSGQYVQPAPMTNSLFHPASVSAPQPQVPDAPSATVYQPAVLPDQNTQEPVVPATVSVPFVQTNSGVPTPESVTVPRSEADIYPEPAKASSHAGAQYGQNMPFSSIHTHTDSISVGETSVSAVQRSGRHGRLR</sequence>
<comment type="caution">
    <text evidence="4">The sequence shown here is derived from an EMBL/GenBank/DDBJ whole genome shotgun (WGS) entry which is preliminary data.</text>
</comment>
<reference evidence="4 5" key="1">
    <citation type="submission" date="2020-02" db="EMBL/GenBank/DDBJ databases">
        <title>Sequencing the genomes of 1000 actinobacteria strains.</title>
        <authorList>
            <person name="Klenk H.-P."/>
        </authorList>
    </citation>
    <scope>NUCLEOTIDE SEQUENCE [LARGE SCALE GENOMIC DNA]</scope>
    <source>
        <strain evidence="4 5">DSM 27960</strain>
    </source>
</reference>
<feature type="coiled-coil region" evidence="1">
    <location>
        <begin position="411"/>
        <end position="444"/>
    </location>
</feature>
<evidence type="ECO:0000256" key="3">
    <source>
        <dbReference type="SAM" id="Phobius"/>
    </source>
</evidence>
<dbReference type="EMBL" id="JAAMOX010000001">
    <property type="protein sequence ID" value="NIH53858.1"/>
    <property type="molecule type" value="Genomic_DNA"/>
</dbReference>
<accession>A0A7X5TU02</accession>
<dbReference type="AlphaFoldDB" id="A0A7X5TU02"/>
<evidence type="ECO:0008006" key="6">
    <source>
        <dbReference type="Google" id="ProtNLM"/>
    </source>
</evidence>
<evidence type="ECO:0000256" key="1">
    <source>
        <dbReference type="SAM" id="Coils"/>
    </source>
</evidence>
<feature type="transmembrane region" description="Helical" evidence="3">
    <location>
        <begin position="88"/>
        <end position="110"/>
    </location>
</feature>
<keyword evidence="3" id="KW-1133">Transmembrane helix</keyword>
<keyword evidence="5" id="KW-1185">Reference proteome</keyword>
<keyword evidence="3" id="KW-0472">Membrane</keyword>
<evidence type="ECO:0000313" key="4">
    <source>
        <dbReference type="EMBL" id="NIH53858.1"/>
    </source>
</evidence>
<proteinExistence type="predicted"/>
<feature type="compositionally biased region" description="Polar residues" evidence="2">
    <location>
        <begin position="257"/>
        <end position="267"/>
    </location>
</feature>
<name>A0A7X5TU02_9MICO</name>
<keyword evidence="3" id="KW-0812">Transmembrane</keyword>
<gene>
    <name evidence="4" type="ORF">FHX76_001726</name>
</gene>
<keyword evidence="1" id="KW-0175">Coiled coil</keyword>
<feature type="region of interest" description="Disordered" evidence="2">
    <location>
        <begin position="700"/>
        <end position="721"/>
    </location>
</feature>
<evidence type="ECO:0000256" key="2">
    <source>
        <dbReference type="SAM" id="MobiDB-lite"/>
    </source>
</evidence>
<feature type="region of interest" description="Disordered" evidence="2">
    <location>
        <begin position="248"/>
        <end position="267"/>
    </location>
</feature>
<organism evidence="4 5">
    <name type="scientific">Lysinibacter cavernae</name>
    <dbReference type="NCBI Taxonomy" id="1640652"/>
    <lineage>
        <taxon>Bacteria</taxon>
        <taxon>Bacillati</taxon>
        <taxon>Actinomycetota</taxon>
        <taxon>Actinomycetes</taxon>
        <taxon>Micrococcales</taxon>
        <taxon>Microbacteriaceae</taxon>
        <taxon>Lysinibacter</taxon>
    </lineage>
</organism>
<dbReference type="Proteomes" id="UP000541033">
    <property type="component" value="Unassembled WGS sequence"/>
</dbReference>
<evidence type="ECO:0000313" key="5">
    <source>
        <dbReference type="Proteomes" id="UP000541033"/>
    </source>
</evidence>